<feature type="coiled-coil region" evidence="1">
    <location>
        <begin position="1866"/>
        <end position="1977"/>
    </location>
</feature>
<dbReference type="SUPFAM" id="SSF58100">
    <property type="entry name" value="Bacterial hemolysins"/>
    <property type="match status" value="1"/>
</dbReference>
<sequence length="2628" mass="294641">MEKNKNRTDLLAAGRKKLQQFRQKKDGKGSSSQAKSSNKSGKSRQHEADANTVPATVNPKASQQVSDGEIGLQHLDSDVEFIDSSLSHSIENSMAPDIDAEAIDPPSMPLSPKMGKVEKFSTDYTELPLEGSGVGENDVDSSVSNKGESIPIANPEVAIVGSLRDSEMAVSGGESIHANMREPVDVLAPPASVDDAREQLLDTVGTWSPRSHCCWVGAMQEAESLGSKQLDRSSEIEIEGGVKLALSELRGSVETLAREASEVTVMEEATHEEEQSGDADDVSASAGAPDEVEDKEIHRRDKVPVSGQAIPEVDDSLTISSEVTNQQRADVDVSSSNEEEMEMLSRSGDTGSNWKERAQPGAKGRKGDEVYQQEGLPEGSFVSEDKSHERPLETKILSLPRGWTVFPDADISSVSLSQLAELVKALNEDEFRFLLKSRDSASNAQVGNIDSLTVPESGLSDVLVRLKEQLYLTDFAKELHLCEQTEMQMDFCQRNYQLVNEISMLNASLSEVRERNKSISTELEQRSSELQVILRDKEELQNQLNTTTREIKEFYSRFDELQIKLERSQMELSSLTMELADSKDLVAALEVENKTLNGNLASVMEGRKKIEEEKEFFLYENEKLHTDLASCNGLLANIQVEKADLERSLASAAEQSKKLEEEREYFVHENEKLLAELGESKAFVAALQVEITDLDGSLSLAREERMKLEEQKEFSVHENEKLSAELADCNSLIAALQAENANLNTSHALVMEERKKLEEDQVSLAHENERLSAELLVHQEQLSTEHGTCMQLELDLKEATMRLEQLTEENSFLNNNLDIHKAKISEIDHSQVQLTSLAADAGYQCESSGIPIRARQHASDAAGSRQIPGKQDHEVFSLLERPLFGDLGELPELQQHKCDVYDNSFGFMVLKRRLQEVERIIRELEGAVEEMHSHSVSLSSSGAKFAASGVSKLIQAFESKGHLDDDEVEEIHSTEDQSPADSYIFAKEQGGILKAVLKELSLDVENACELFKSERDGKKIANDTCKELNIQYEALKEHSNSLEAMNIELEVLCEAMKQHGCDVEARKSELEVLYEALKQQDISLKTENTELGKKLTEYQSRINELEGQLYDIQQSSDEMASTMYNQVENLQKEVTENELMLRQEWNSTIAQIVEEVGKLDATAGRFFTSAISSGPHDGFGICDIVASSINAATKVIEDLQEKLEATLADHEAVCSSYKEVNEKFNELHGKNEVAIDTLHKIYDDLRKLVNDSHGYVEESEINVQYKKPLDPINPSSYETLIEQLSILLVERSQLESVSNRLSSELMSRMKEIEELNKKGGDLNAILKLVENIEGVVKLEDMEIGSDIPPVSRLEILVPIIVQKCKEADEQVSFSREEFGSKVIEVSDLQGNVNELNLLNLQQKNEILVLKESLRKAEEALVAARSELQEKVTELEQSEQRVSSVREKLSIAVAKGKGLIVQRETLKQSLAEMSNELERCSQELQSKDARLHEVEMKLKTYSEAGERVEALESELSYIRNSATALRESFLLKDSVLQRIEEILEDLELPEHFHSRDIIEKIDWLARSVTGNSLPMTDWDQKSSVGGSYSDAGFVVMDAWKDDVQASSNPSDDLKRKYEELQGKFYGLAEQNEMLEQSLMERNNIIQRWEEVLDKISIPSLLRSMEPEDRIEWLGSALSEAHHHRDSLQQKIDNLETYCGSLTSDLEALQRRKSELEAALQAAIHEKENLFDRLETLTCEHEKVSENAVKFKLENDKLQNEATDLQEKLVEKLGNEEHIRRIEDDIRRLQDLVSNVLQDPGSKELVSGGSGIECLEELLRKLIENHTRLSLGKTVLRDGIDECHTENADTTSDEPRVIDAPDTKDLDVVVLKKELEEALGDLTEAKSERDRYMEKMQSLLCEVEALDQKREETQVLLDQEEQKSASLREKLNVAVRKGKSLVQHRDSLKQAVEEMNTKVEHLKSEIELRDNALAEYEQKIKYLSTYPERVEALESEILLLRNHLTEAEGYLQEKGHTLSVILNTLGDINVGVEFSVNDPVDKLGRIGKLCHDLHAAVASSEHESKKSKRAAELLLAELNEVQERNDALQDELAKTCSELSKLSKERDEAEASKLEALSSLKKLTTVHSEERKNQFSAFMVLKSDVERLRESFFDIDILIADVFSKNLEYFHSLKAGMESCLKPRDATDVVGVPLISSPGGIISKSSENKFPVQNFQAADWFSDSEEGPTGWKWCSCSDLGINLSSDEGNSFGGNALFSSEEGIKTVAERLLLAVNDFASMQTEILDDSQKDMKARIADLQTELQEKDIQKERICMELVSQIRQAEATALGYSTDLQSANTQVHDLEKQVEVMEKERNALEQRIKDLQDGEAASKELQEKVKSLADVVAAKEQEIEALMQALDEEEAQMEDLTNKIEELGKEVQQKNIDLQNLEASRGKALKKLSVTVSKFDELHHLSGSLLAEVEKLQSQLQDRDVEISFLRQEVTRCTNDVLVSSQMNSKRNSEEINELLTCLDPLISPAQLHDVLHDDKKSIGVHEYKEILKRQIASIVSELEDLRAVAQSKDALLQAERSKVEELLRKGETLENSLREKESQLTLLQDVGDSGQTTSMSSEIVEVKPVVSPVIFLLL</sequence>
<feature type="region of interest" description="Disordered" evidence="2">
    <location>
        <begin position="1"/>
        <end position="72"/>
    </location>
</feature>
<feature type="coiled-coil region" evidence="1">
    <location>
        <begin position="691"/>
        <end position="823"/>
    </location>
</feature>
<feature type="coiled-coil region" evidence="1">
    <location>
        <begin position="907"/>
        <end position="934"/>
    </location>
</feature>
<feature type="coiled-coil region" evidence="1">
    <location>
        <begin position="1018"/>
        <end position="1055"/>
    </location>
</feature>
<protein>
    <submittedName>
        <fullName evidence="3">Uncharacterized protein</fullName>
    </submittedName>
</protein>
<comment type="caution">
    <text evidence="3">The sequence shown here is derived from an EMBL/GenBank/DDBJ whole genome shotgun (WGS) entry which is preliminary data.</text>
</comment>
<evidence type="ECO:0000256" key="1">
    <source>
        <dbReference type="SAM" id="Coils"/>
    </source>
</evidence>
<feature type="coiled-coil region" evidence="1">
    <location>
        <begin position="1399"/>
        <end position="1496"/>
    </location>
</feature>
<keyword evidence="1" id="KW-0175">Coiled coil</keyword>
<dbReference type="PANTHER" id="PTHR43939">
    <property type="entry name" value="COILED-COIL DOMAIN-CONTAINING PROTEIN 158"/>
    <property type="match status" value="1"/>
</dbReference>
<feature type="compositionally biased region" description="Polar residues" evidence="2">
    <location>
        <begin position="317"/>
        <end position="328"/>
    </location>
</feature>
<dbReference type="EMBL" id="QGNW01002623">
    <property type="protein sequence ID" value="RVW14295.1"/>
    <property type="molecule type" value="Genomic_DNA"/>
</dbReference>
<dbReference type="Proteomes" id="UP000288805">
    <property type="component" value="Unassembled WGS sequence"/>
</dbReference>
<feature type="coiled-coil region" evidence="1">
    <location>
        <begin position="2062"/>
        <end position="2110"/>
    </location>
</feature>
<feature type="coiled-coil region" evidence="1">
    <location>
        <begin position="2333"/>
        <end position="2433"/>
    </location>
</feature>
<organism evidence="3 4">
    <name type="scientific">Vitis vinifera</name>
    <name type="common">Grape</name>
    <dbReference type="NCBI Taxonomy" id="29760"/>
    <lineage>
        <taxon>Eukaryota</taxon>
        <taxon>Viridiplantae</taxon>
        <taxon>Streptophyta</taxon>
        <taxon>Embryophyta</taxon>
        <taxon>Tracheophyta</taxon>
        <taxon>Spermatophyta</taxon>
        <taxon>Magnoliopsida</taxon>
        <taxon>eudicotyledons</taxon>
        <taxon>Gunneridae</taxon>
        <taxon>Pentapetalae</taxon>
        <taxon>rosids</taxon>
        <taxon>Vitales</taxon>
        <taxon>Vitaceae</taxon>
        <taxon>Viteae</taxon>
        <taxon>Vitis</taxon>
    </lineage>
</organism>
<reference evidence="3 4" key="1">
    <citation type="journal article" date="2018" name="PLoS Genet.">
        <title>Population sequencing reveals clonal diversity and ancestral inbreeding in the grapevine cultivar Chardonnay.</title>
        <authorList>
            <person name="Roach M.J."/>
            <person name="Johnson D.L."/>
            <person name="Bohlmann J."/>
            <person name="van Vuuren H.J."/>
            <person name="Jones S.J."/>
            <person name="Pretorius I.S."/>
            <person name="Schmidt S.A."/>
            <person name="Borneman A.R."/>
        </authorList>
    </citation>
    <scope>NUCLEOTIDE SEQUENCE [LARGE SCALE GENOMIC DNA]</scope>
    <source>
        <strain evidence="4">cv. Chardonnay</strain>
        <tissue evidence="3">Leaf</tissue>
    </source>
</reference>
<evidence type="ECO:0000256" key="2">
    <source>
        <dbReference type="SAM" id="MobiDB-lite"/>
    </source>
</evidence>
<feature type="compositionally biased region" description="Low complexity" evidence="2">
    <location>
        <begin position="29"/>
        <end position="40"/>
    </location>
</feature>
<feature type="compositionally biased region" description="Polar residues" evidence="2">
    <location>
        <begin position="53"/>
        <end position="66"/>
    </location>
</feature>
<dbReference type="Gene3D" id="1.20.1170.10">
    <property type="match status" value="1"/>
</dbReference>
<feature type="coiled-coil region" evidence="1">
    <location>
        <begin position="1088"/>
        <end position="1115"/>
    </location>
</feature>
<name>A0A438BTJ2_VITVI</name>
<feature type="coiled-coil region" evidence="1">
    <location>
        <begin position="635"/>
        <end position="662"/>
    </location>
</feature>
<evidence type="ECO:0000313" key="4">
    <source>
        <dbReference type="Proteomes" id="UP000288805"/>
    </source>
</evidence>
<accession>A0A438BTJ2</accession>
<dbReference type="Gene3D" id="1.10.287.1490">
    <property type="match status" value="2"/>
</dbReference>
<feature type="region of interest" description="Disordered" evidence="2">
    <location>
        <begin position="127"/>
        <end position="148"/>
    </location>
</feature>
<feature type="coiled-coil region" evidence="1">
    <location>
        <begin position="2538"/>
        <end position="2593"/>
    </location>
</feature>
<gene>
    <name evidence="3" type="ORF">CK203_095401</name>
</gene>
<evidence type="ECO:0000313" key="3">
    <source>
        <dbReference type="EMBL" id="RVW14295.1"/>
    </source>
</evidence>
<proteinExistence type="predicted"/>
<feature type="coiled-coil region" evidence="1">
    <location>
        <begin position="523"/>
        <end position="592"/>
    </location>
</feature>
<feature type="region of interest" description="Disordered" evidence="2">
    <location>
        <begin position="266"/>
        <end position="389"/>
    </location>
</feature>
<feature type="coiled-coil region" evidence="1">
    <location>
        <begin position="1690"/>
        <end position="1797"/>
    </location>
</feature>
<dbReference type="PANTHER" id="PTHR43939:SF50">
    <property type="entry name" value="NUCLEOPORIN"/>
    <property type="match status" value="1"/>
</dbReference>